<comment type="subcellular location">
    <subcellularLocation>
        <location evidence="1">Periplasm</location>
    </subcellularLocation>
</comment>
<dbReference type="PROSITE" id="PS51257">
    <property type="entry name" value="PROKAR_LIPOPROTEIN"/>
    <property type="match status" value="1"/>
</dbReference>
<evidence type="ECO:0000259" key="5">
    <source>
        <dbReference type="Pfam" id="PF09084"/>
    </source>
</evidence>
<proteinExistence type="inferred from homology"/>
<comment type="caution">
    <text evidence="6">The sequence shown here is derived from an EMBL/GenBank/DDBJ whole genome shotgun (WGS) entry which is preliminary data.</text>
</comment>
<feature type="chain" id="PRO_5043744804" evidence="4">
    <location>
        <begin position="21"/>
        <end position="337"/>
    </location>
</feature>
<dbReference type="Pfam" id="PF09084">
    <property type="entry name" value="NMT1"/>
    <property type="match status" value="1"/>
</dbReference>
<evidence type="ECO:0000256" key="3">
    <source>
        <dbReference type="ARBA" id="ARBA00022729"/>
    </source>
</evidence>
<comment type="similarity">
    <text evidence="2">Belongs to the bacterial solute-binding protein SsuA/TauA family.</text>
</comment>
<feature type="signal peptide" evidence="4">
    <location>
        <begin position="1"/>
        <end position="20"/>
    </location>
</feature>
<gene>
    <name evidence="6" type="ORF">LQ384_26485</name>
</gene>
<dbReference type="EMBL" id="JAJNCO010000025">
    <property type="protein sequence ID" value="MCD2114655.1"/>
    <property type="molecule type" value="Genomic_DNA"/>
</dbReference>
<dbReference type="Proteomes" id="UP001198630">
    <property type="component" value="Unassembled WGS sequence"/>
</dbReference>
<accession>A0AAW4XPZ7</accession>
<evidence type="ECO:0000256" key="2">
    <source>
        <dbReference type="ARBA" id="ARBA00010742"/>
    </source>
</evidence>
<keyword evidence="3 4" id="KW-0732">Signal</keyword>
<name>A0AAW4XPZ7_RHORH</name>
<reference evidence="6" key="1">
    <citation type="submission" date="2021-11" db="EMBL/GenBank/DDBJ databases">
        <title>Development of a sustainable strategy for remediation of hydrocarbon-contaminated territories based on the waste exchange concept.</title>
        <authorList>
            <person name="Elkin A."/>
        </authorList>
    </citation>
    <scope>NUCLEOTIDE SEQUENCE</scope>
    <source>
        <strain evidence="6">IEGM 757</strain>
    </source>
</reference>
<sequence>MSVKRLSALVGATAVAVSLAACGSSDSSASTGSMQVMMFPSVAYRLPVIVAQEKGFFEDQGVEINIIAQPNNLQGVQALEATKSQAGMMSTSTFAQGVQAGSQVQAFCGGLDVTQTSIVAPADSTLPSVQDGATPEEVLSAIQGLKVGAQTPVGSGFQMMLEEALTEGGASNVTWVNVGGSNSVTQASLQNGSVDVAQSSPSGTQQLVETGVAKELIYLPDSSELYGQMYGSPWVGPTAWLNENPETAKGFCDGTAAGLAFIQDPANHDEVLRISMKDSGISDEKVAEAVLETYKQGYSADLSPEVIQQTFDRFIELGIVNPEPPLNASELVNTVGR</sequence>
<evidence type="ECO:0000256" key="4">
    <source>
        <dbReference type="SAM" id="SignalP"/>
    </source>
</evidence>
<dbReference type="RefSeq" id="WP_230792626.1">
    <property type="nucleotide sequence ID" value="NZ_JAJNCO010000025.1"/>
</dbReference>
<feature type="domain" description="SsuA/THI5-like" evidence="5">
    <location>
        <begin position="46"/>
        <end position="264"/>
    </location>
</feature>
<protein>
    <submittedName>
        <fullName evidence="6">ABC transporter substrate-binding protein</fullName>
    </submittedName>
</protein>
<dbReference type="PANTHER" id="PTHR30024">
    <property type="entry name" value="ALIPHATIC SULFONATES-BINDING PROTEIN-RELATED"/>
    <property type="match status" value="1"/>
</dbReference>
<dbReference type="Gene3D" id="3.40.190.10">
    <property type="entry name" value="Periplasmic binding protein-like II"/>
    <property type="match status" value="2"/>
</dbReference>
<organism evidence="6 7">
    <name type="scientific">Rhodococcus rhodochrous</name>
    <dbReference type="NCBI Taxonomy" id="1829"/>
    <lineage>
        <taxon>Bacteria</taxon>
        <taxon>Bacillati</taxon>
        <taxon>Actinomycetota</taxon>
        <taxon>Actinomycetes</taxon>
        <taxon>Mycobacteriales</taxon>
        <taxon>Nocardiaceae</taxon>
        <taxon>Rhodococcus</taxon>
    </lineage>
</organism>
<evidence type="ECO:0000256" key="1">
    <source>
        <dbReference type="ARBA" id="ARBA00004418"/>
    </source>
</evidence>
<evidence type="ECO:0000313" key="6">
    <source>
        <dbReference type="EMBL" id="MCD2114655.1"/>
    </source>
</evidence>
<dbReference type="PANTHER" id="PTHR30024:SF47">
    <property type="entry name" value="TAURINE-BINDING PERIPLASMIC PROTEIN"/>
    <property type="match status" value="1"/>
</dbReference>
<dbReference type="GO" id="GO:0042597">
    <property type="term" value="C:periplasmic space"/>
    <property type="evidence" value="ECO:0007669"/>
    <property type="project" value="UniProtKB-SubCell"/>
</dbReference>
<dbReference type="SUPFAM" id="SSF53850">
    <property type="entry name" value="Periplasmic binding protein-like II"/>
    <property type="match status" value="1"/>
</dbReference>
<dbReference type="InterPro" id="IPR015168">
    <property type="entry name" value="SsuA/THI5"/>
</dbReference>
<evidence type="ECO:0000313" key="7">
    <source>
        <dbReference type="Proteomes" id="UP001198630"/>
    </source>
</evidence>
<dbReference type="AlphaFoldDB" id="A0AAW4XPZ7"/>